<dbReference type="EMBL" id="JANFQO010000005">
    <property type="protein sequence ID" value="MCQ4164532.1"/>
    <property type="molecule type" value="Genomic_DNA"/>
</dbReference>
<dbReference type="InterPro" id="IPR036291">
    <property type="entry name" value="NAD(P)-bd_dom_sf"/>
</dbReference>
<dbReference type="Pfam" id="PF01370">
    <property type="entry name" value="Epimerase"/>
    <property type="match status" value="1"/>
</dbReference>
<accession>A0ABT1QQI2</accession>
<organism evidence="2 3">
    <name type="scientific">Tahibacter harae</name>
    <dbReference type="NCBI Taxonomy" id="2963937"/>
    <lineage>
        <taxon>Bacteria</taxon>
        <taxon>Pseudomonadati</taxon>
        <taxon>Pseudomonadota</taxon>
        <taxon>Gammaproteobacteria</taxon>
        <taxon>Lysobacterales</taxon>
        <taxon>Rhodanobacteraceae</taxon>
        <taxon>Tahibacter</taxon>
    </lineage>
</organism>
<dbReference type="InterPro" id="IPR050177">
    <property type="entry name" value="Lipid_A_modif_metabolic_enz"/>
</dbReference>
<keyword evidence="3" id="KW-1185">Reference proteome</keyword>
<evidence type="ECO:0000313" key="2">
    <source>
        <dbReference type="EMBL" id="MCQ4164532.1"/>
    </source>
</evidence>
<dbReference type="SUPFAM" id="SSF51735">
    <property type="entry name" value="NAD(P)-binding Rossmann-fold domains"/>
    <property type="match status" value="1"/>
</dbReference>
<dbReference type="PANTHER" id="PTHR43245">
    <property type="entry name" value="BIFUNCTIONAL POLYMYXIN RESISTANCE PROTEIN ARNA"/>
    <property type="match status" value="1"/>
</dbReference>
<protein>
    <submittedName>
        <fullName evidence="2">NAD(P)-dependent oxidoreductase</fullName>
    </submittedName>
</protein>
<dbReference type="PANTHER" id="PTHR43245:SF54">
    <property type="entry name" value="BLL0593 PROTEIN"/>
    <property type="match status" value="1"/>
</dbReference>
<name>A0ABT1QQI2_9GAMM</name>
<reference evidence="2" key="1">
    <citation type="submission" date="2022-07" db="EMBL/GenBank/DDBJ databases">
        <title>Tahibacter sp., a new gammaproteobacterium isolated from the silt sample collected at pig farm.</title>
        <authorList>
            <person name="Chen H."/>
        </authorList>
    </citation>
    <scope>NUCLEOTIDE SEQUENCE</scope>
    <source>
        <strain evidence="2">P2K</strain>
    </source>
</reference>
<gene>
    <name evidence="2" type="ORF">NM961_07395</name>
</gene>
<dbReference type="InterPro" id="IPR001509">
    <property type="entry name" value="Epimerase_deHydtase"/>
</dbReference>
<dbReference type="Proteomes" id="UP001165498">
    <property type="component" value="Unassembled WGS sequence"/>
</dbReference>
<sequence length="291" mass="31864">MKVLVTGAAGRIGRAICIRLLPEHEVIGLDRTPASTVQLVGDLSDPLLLRRALREVDAVIHTAALHAPHVGISADSEFERINVQGTELLANMAAGYGARRFIFTSTTALYGAASQQATRAAWVDEELPPRPVSIYHRSKLAAEASLSAAARAGMSVTALRMSRCFPEPAPLMACYRLHRGIDARDVAEAHALALQNELPGLRRYIISGATPFQPEDAEALLHDAPAVLALRAPALVEAFRQRGWRLPRAIDRVYSPALAMRMLAWRPRYGFEEVLRLLDEQSSEVLPPCRE</sequence>
<evidence type="ECO:0000313" key="3">
    <source>
        <dbReference type="Proteomes" id="UP001165498"/>
    </source>
</evidence>
<dbReference type="RefSeq" id="WP_255913315.1">
    <property type="nucleotide sequence ID" value="NZ_JANFQO010000005.1"/>
</dbReference>
<feature type="domain" description="NAD-dependent epimerase/dehydratase" evidence="1">
    <location>
        <begin position="3"/>
        <end position="163"/>
    </location>
</feature>
<dbReference type="Gene3D" id="3.40.50.720">
    <property type="entry name" value="NAD(P)-binding Rossmann-like Domain"/>
    <property type="match status" value="1"/>
</dbReference>
<evidence type="ECO:0000259" key="1">
    <source>
        <dbReference type="Pfam" id="PF01370"/>
    </source>
</evidence>
<comment type="caution">
    <text evidence="2">The sequence shown here is derived from an EMBL/GenBank/DDBJ whole genome shotgun (WGS) entry which is preliminary data.</text>
</comment>
<proteinExistence type="predicted"/>